<feature type="domain" description="Ancillary SecYEG translocon subunit/Cell division coordinator CpoB TPR" evidence="2">
    <location>
        <begin position="29"/>
        <end position="192"/>
    </location>
</feature>
<name>A0AAN4UUD4_9RHOB</name>
<keyword evidence="1" id="KW-1133">Transmembrane helix</keyword>
<proteinExistence type="predicted"/>
<reference evidence="3" key="3">
    <citation type="submission" date="2023-06" db="EMBL/GenBank/DDBJ databases">
        <authorList>
            <person name="Sun Q."/>
            <person name="Zhou Y."/>
        </authorList>
    </citation>
    <scope>NUCLEOTIDE SEQUENCE</scope>
    <source>
        <strain evidence="3">CGMCC 1.10859</strain>
    </source>
</reference>
<dbReference type="Proteomes" id="UP000199541">
    <property type="component" value="Unassembled WGS sequence"/>
</dbReference>
<evidence type="ECO:0000313" key="5">
    <source>
        <dbReference type="Proteomes" id="UP000199541"/>
    </source>
</evidence>
<comment type="caution">
    <text evidence="3">The sequence shown here is derived from an EMBL/GenBank/DDBJ whole genome shotgun (WGS) entry which is preliminary data.</text>
</comment>
<reference evidence="3" key="1">
    <citation type="journal article" date="2014" name="Int. J. Syst. Evol. Microbiol.">
        <title>Complete genome sequence of Corynebacterium casei LMG S-19264T (=DSM 44701T), isolated from a smear-ripened cheese.</title>
        <authorList>
            <consortium name="US DOE Joint Genome Institute (JGI-PGF)"/>
            <person name="Walter F."/>
            <person name="Albersmeier A."/>
            <person name="Kalinowski J."/>
            <person name="Ruckert C."/>
        </authorList>
    </citation>
    <scope>NUCLEOTIDE SEQUENCE</scope>
    <source>
        <strain evidence="3">CGMCC 1.10859</strain>
    </source>
</reference>
<accession>A0AAN4UUD4</accession>
<keyword evidence="1" id="KW-0812">Transmembrane</keyword>
<evidence type="ECO:0000313" key="3">
    <source>
        <dbReference type="EMBL" id="GHE04290.1"/>
    </source>
</evidence>
<keyword evidence="1" id="KW-0472">Membrane</keyword>
<reference evidence="4 5" key="2">
    <citation type="submission" date="2016-10" db="EMBL/GenBank/DDBJ databases">
        <authorList>
            <person name="Varghese N."/>
            <person name="Submissions S."/>
        </authorList>
    </citation>
    <scope>NUCLEOTIDE SEQUENCE [LARGE SCALE GENOMIC DNA]</scope>
    <source>
        <strain evidence="4 5">DSM 24802</strain>
    </source>
</reference>
<dbReference type="InterPro" id="IPR018704">
    <property type="entry name" value="SecYEG/CpoB_TPR"/>
</dbReference>
<organism evidence="3 6">
    <name type="scientific">Allgaiera indica</name>
    <dbReference type="NCBI Taxonomy" id="765699"/>
    <lineage>
        <taxon>Bacteria</taxon>
        <taxon>Pseudomonadati</taxon>
        <taxon>Pseudomonadota</taxon>
        <taxon>Alphaproteobacteria</taxon>
        <taxon>Rhodobacterales</taxon>
        <taxon>Paracoccaceae</taxon>
        <taxon>Allgaiera</taxon>
    </lineage>
</organism>
<evidence type="ECO:0000256" key="1">
    <source>
        <dbReference type="SAM" id="Phobius"/>
    </source>
</evidence>
<sequence>MSEVDSFIDEVTEEVRRDKLFAAFRKYGWIAILAVVLLVGGAAWKEYRAAQHKAGAQAFGDAVLAAQSKDKPEAVYKALAAIKAQGAQAAVADLLAAAEAEKAGDTKAALARLDAVSGDKSLPPAFRDLALLKSVTLAGDTMSADRRDQVLAALSQPGRPYRPLALEQLALLAVKAGKTKDAIEQFTKIAQDAGVTPGLRQRATQMIVALGGSPKAAG</sequence>
<keyword evidence="5" id="KW-1185">Reference proteome</keyword>
<evidence type="ECO:0000313" key="6">
    <source>
        <dbReference type="Proteomes" id="UP000634647"/>
    </source>
</evidence>
<protein>
    <recommendedName>
        <fullName evidence="2">Ancillary SecYEG translocon subunit/Cell division coordinator CpoB TPR domain-containing protein</fullName>
    </recommendedName>
</protein>
<evidence type="ECO:0000259" key="2">
    <source>
        <dbReference type="Pfam" id="PF09976"/>
    </source>
</evidence>
<dbReference type="Pfam" id="PF09976">
    <property type="entry name" value="TPR_21"/>
    <property type="match status" value="1"/>
</dbReference>
<dbReference type="Proteomes" id="UP000634647">
    <property type="component" value="Unassembled WGS sequence"/>
</dbReference>
<dbReference type="AlphaFoldDB" id="A0AAN4UUD4"/>
<evidence type="ECO:0000313" key="4">
    <source>
        <dbReference type="EMBL" id="SDX39321.1"/>
    </source>
</evidence>
<dbReference type="RefSeq" id="WP_035837462.1">
    <property type="nucleotide sequence ID" value="NZ_BNAB01000016.1"/>
</dbReference>
<dbReference type="EMBL" id="FNOB01000015">
    <property type="protein sequence ID" value="SDX39321.1"/>
    <property type="molecule type" value="Genomic_DNA"/>
</dbReference>
<gene>
    <name evidence="3" type="ORF">GCM10008024_30950</name>
    <name evidence="4" type="ORF">SAMN05444006_11522</name>
</gene>
<feature type="transmembrane region" description="Helical" evidence="1">
    <location>
        <begin position="27"/>
        <end position="44"/>
    </location>
</feature>
<dbReference type="EMBL" id="BNAB01000016">
    <property type="protein sequence ID" value="GHE04290.1"/>
    <property type="molecule type" value="Genomic_DNA"/>
</dbReference>